<feature type="region of interest" description="Disordered" evidence="1">
    <location>
        <begin position="21"/>
        <end position="42"/>
    </location>
</feature>
<sequence>MCACVSVPVRRVCPDDVPAYTSGPSSAHCSSRGSQLRGFRRHPTPSLRLQQVTGFPCKATTSGQAPQHTSHCTKSPCETSHHYQRGSEIPKKQTYKKEKNKNYSRVTESVTALGLTDGYLPSN</sequence>
<comment type="caution">
    <text evidence="2">The sequence shown here is derived from an EMBL/GenBank/DDBJ whole genome shotgun (WGS) entry which is preliminary data.</text>
</comment>
<protein>
    <submittedName>
        <fullName evidence="2">Uncharacterized protein</fullName>
    </submittedName>
</protein>
<dbReference type="EMBL" id="JACVVK020000337">
    <property type="protein sequence ID" value="KAK7477968.1"/>
    <property type="molecule type" value="Genomic_DNA"/>
</dbReference>
<proteinExistence type="predicted"/>
<evidence type="ECO:0000313" key="3">
    <source>
        <dbReference type="Proteomes" id="UP001519460"/>
    </source>
</evidence>
<feature type="compositionally biased region" description="Basic and acidic residues" evidence="1">
    <location>
        <begin position="88"/>
        <end position="101"/>
    </location>
</feature>
<accession>A0ABD0JS76</accession>
<evidence type="ECO:0000256" key="1">
    <source>
        <dbReference type="SAM" id="MobiDB-lite"/>
    </source>
</evidence>
<reference evidence="2 3" key="1">
    <citation type="journal article" date="2023" name="Sci. Data">
        <title>Genome assembly of the Korean intertidal mud-creeper Batillaria attramentaria.</title>
        <authorList>
            <person name="Patra A.K."/>
            <person name="Ho P.T."/>
            <person name="Jun S."/>
            <person name="Lee S.J."/>
            <person name="Kim Y."/>
            <person name="Won Y.J."/>
        </authorList>
    </citation>
    <scope>NUCLEOTIDE SEQUENCE [LARGE SCALE GENOMIC DNA]</scope>
    <source>
        <strain evidence="2">Wonlab-2016</strain>
    </source>
</reference>
<evidence type="ECO:0000313" key="2">
    <source>
        <dbReference type="EMBL" id="KAK7477968.1"/>
    </source>
</evidence>
<feature type="compositionally biased region" description="Polar residues" evidence="1">
    <location>
        <begin position="58"/>
        <end position="78"/>
    </location>
</feature>
<name>A0ABD0JS76_9CAEN</name>
<feature type="region of interest" description="Disordered" evidence="1">
    <location>
        <begin position="58"/>
        <end position="105"/>
    </location>
</feature>
<organism evidence="2 3">
    <name type="scientific">Batillaria attramentaria</name>
    <dbReference type="NCBI Taxonomy" id="370345"/>
    <lineage>
        <taxon>Eukaryota</taxon>
        <taxon>Metazoa</taxon>
        <taxon>Spiralia</taxon>
        <taxon>Lophotrochozoa</taxon>
        <taxon>Mollusca</taxon>
        <taxon>Gastropoda</taxon>
        <taxon>Caenogastropoda</taxon>
        <taxon>Sorbeoconcha</taxon>
        <taxon>Cerithioidea</taxon>
        <taxon>Batillariidae</taxon>
        <taxon>Batillaria</taxon>
    </lineage>
</organism>
<feature type="compositionally biased region" description="Polar residues" evidence="1">
    <location>
        <begin position="22"/>
        <end position="34"/>
    </location>
</feature>
<keyword evidence="3" id="KW-1185">Reference proteome</keyword>
<dbReference type="AlphaFoldDB" id="A0ABD0JS76"/>
<gene>
    <name evidence="2" type="ORF">BaRGS_00030797</name>
</gene>
<dbReference type="Proteomes" id="UP001519460">
    <property type="component" value="Unassembled WGS sequence"/>
</dbReference>